<dbReference type="CDD" id="cd05300">
    <property type="entry name" value="2-Hacid_dh_1"/>
    <property type="match status" value="1"/>
</dbReference>
<dbReference type="SUPFAM" id="SSF52283">
    <property type="entry name" value="Formate/glycerate dehydrogenase catalytic domain-like"/>
    <property type="match status" value="1"/>
</dbReference>
<evidence type="ECO:0000256" key="2">
    <source>
        <dbReference type="ARBA" id="ARBA00023027"/>
    </source>
</evidence>
<reference evidence="6" key="1">
    <citation type="submission" date="2020-12" db="EMBL/GenBank/DDBJ databases">
        <authorList>
            <person name="Iha C."/>
        </authorList>
    </citation>
    <scope>NUCLEOTIDE SEQUENCE</scope>
</reference>
<keyword evidence="7" id="KW-1185">Reference proteome</keyword>
<dbReference type="InterPro" id="IPR036291">
    <property type="entry name" value="NAD(P)-bd_dom_sf"/>
</dbReference>
<protein>
    <recommendedName>
        <fullName evidence="8">D-isomer specific 2-hydroxyacid dehydrogenase NAD-binding domain-containing protein</fullName>
    </recommendedName>
</protein>
<dbReference type="EMBL" id="CAJHUC010000336">
    <property type="protein sequence ID" value="CAD7695379.1"/>
    <property type="molecule type" value="Genomic_DNA"/>
</dbReference>
<dbReference type="GO" id="GO:0016616">
    <property type="term" value="F:oxidoreductase activity, acting on the CH-OH group of donors, NAD or NADP as acceptor"/>
    <property type="evidence" value="ECO:0007669"/>
    <property type="project" value="InterPro"/>
</dbReference>
<dbReference type="PANTHER" id="PTHR43333">
    <property type="entry name" value="2-HACID_DH_C DOMAIN-CONTAINING PROTEIN"/>
    <property type="match status" value="1"/>
</dbReference>
<sequence length="442" mass="48579">VERASPACKPSSVIQCCSRLHCWRRHTAAVLGRVINGNNSSTAISTGRMKHSPCAFQATSGAVLRQKAVFLKKFAHTPCRAVCMMHPLSQKRNEERELPETIREARHAASGKTVNLIVMAPKDAPHLDSLKTLPACFRIVGIGCTVAELSNLECKWESVDVMLVYALWLAFVNDIKAVFSKASNLKWLHVATTGVDHLMAPEIVDSDVIITNAQGSFSHSLAEWTLAACNWFAKDLPRMRASQKMKKFDPFEVEELRGRVMGIVGLGDIGCAAARLARAFKMGVVGMRRNARLSAEEQQEGLVDKIYPPEEICSMMSACDYVVVALPMTSRTDKLVSKAAIQAMKPNGVLVNVGRGKTVDEQALIEALQNKAIRGAALDVFEKEPLPEDSPLYDLDNVLLSAHSAFKTRTFRRDALQSFLDAAERYASGQALRHVVDKDAGY</sequence>
<evidence type="ECO:0000259" key="5">
    <source>
        <dbReference type="Pfam" id="PF02826"/>
    </source>
</evidence>
<feature type="non-terminal residue" evidence="6">
    <location>
        <position position="1"/>
    </location>
</feature>
<keyword evidence="1 3" id="KW-0560">Oxidoreductase</keyword>
<evidence type="ECO:0008006" key="8">
    <source>
        <dbReference type="Google" id="ProtNLM"/>
    </source>
</evidence>
<dbReference type="InterPro" id="IPR006139">
    <property type="entry name" value="D-isomer_2_OHA_DH_cat_dom"/>
</dbReference>
<dbReference type="SUPFAM" id="SSF51735">
    <property type="entry name" value="NAD(P)-binding Rossmann-fold domains"/>
    <property type="match status" value="1"/>
</dbReference>
<dbReference type="Proteomes" id="UP000708148">
    <property type="component" value="Unassembled WGS sequence"/>
</dbReference>
<dbReference type="Pfam" id="PF02826">
    <property type="entry name" value="2-Hacid_dh_C"/>
    <property type="match status" value="1"/>
</dbReference>
<comment type="similarity">
    <text evidence="3">Belongs to the D-isomer specific 2-hydroxyacid dehydrogenase family.</text>
</comment>
<feature type="domain" description="D-isomer specific 2-hydroxyacid dehydrogenase NAD-binding" evidence="5">
    <location>
        <begin position="232"/>
        <end position="405"/>
    </location>
</feature>
<dbReference type="InterPro" id="IPR006140">
    <property type="entry name" value="D-isomer_DH_NAD-bd"/>
</dbReference>
<accession>A0A8S1IVR0</accession>
<name>A0A8S1IVR0_9CHLO</name>
<keyword evidence="2" id="KW-0520">NAD</keyword>
<dbReference type="Pfam" id="PF00389">
    <property type="entry name" value="2-Hacid_dh"/>
    <property type="match status" value="1"/>
</dbReference>
<evidence type="ECO:0000313" key="7">
    <source>
        <dbReference type="Proteomes" id="UP000708148"/>
    </source>
</evidence>
<evidence type="ECO:0000313" key="6">
    <source>
        <dbReference type="EMBL" id="CAD7695379.1"/>
    </source>
</evidence>
<proteinExistence type="inferred from homology"/>
<gene>
    <name evidence="6" type="ORF">OSTQU699_LOCUS740</name>
</gene>
<feature type="domain" description="D-isomer specific 2-hydroxyacid dehydrogenase catalytic" evidence="4">
    <location>
        <begin position="176"/>
        <end position="436"/>
    </location>
</feature>
<dbReference type="GO" id="GO:0051287">
    <property type="term" value="F:NAD binding"/>
    <property type="evidence" value="ECO:0007669"/>
    <property type="project" value="InterPro"/>
</dbReference>
<evidence type="ECO:0000259" key="4">
    <source>
        <dbReference type="Pfam" id="PF00389"/>
    </source>
</evidence>
<evidence type="ECO:0000256" key="3">
    <source>
        <dbReference type="RuleBase" id="RU003719"/>
    </source>
</evidence>
<dbReference type="PANTHER" id="PTHR43333:SF1">
    <property type="entry name" value="D-ISOMER SPECIFIC 2-HYDROXYACID DEHYDROGENASE NAD-BINDING DOMAIN-CONTAINING PROTEIN"/>
    <property type="match status" value="1"/>
</dbReference>
<dbReference type="OrthoDB" id="298012at2759"/>
<dbReference type="Gene3D" id="3.40.50.720">
    <property type="entry name" value="NAD(P)-binding Rossmann-like Domain"/>
    <property type="match status" value="2"/>
</dbReference>
<comment type="caution">
    <text evidence="6">The sequence shown here is derived from an EMBL/GenBank/DDBJ whole genome shotgun (WGS) entry which is preliminary data.</text>
</comment>
<dbReference type="AlphaFoldDB" id="A0A8S1IVR0"/>
<organism evidence="6 7">
    <name type="scientific">Ostreobium quekettii</name>
    <dbReference type="NCBI Taxonomy" id="121088"/>
    <lineage>
        <taxon>Eukaryota</taxon>
        <taxon>Viridiplantae</taxon>
        <taxon>Chlorophyta</taxon>
        <taxon>core chlorophytes</taxon>
        <taxon>Ulvophyceae</taxon>
        <taxon>TCBD clade</taxon>
        <taxon>Bryopsidales</taxon>
        <taxon>Ostreobineae</taxon>
        <taxon>Ostreobiaceae</taxon>
        <taxon>Ostreobium</taxon>
    </lineage>
</organism>
<evidence type="ECO:0000256" key="1">
    <source>
        <dbReference type="ARBA" id="ARBA00023002"/>
    </source>
</evidence>